<organism evidence="2 3">
    <name type="scientific">Anaerobacillus alkaliphilus</name>
    <dbReference type="NCBI Taxonomy" id="1548597"/>
    <lineage>
        <taxon>Bacteria</taxon>
        <taxon>Bacillati</taxon>
        <taxon>Bacillota</taxon>
        <taxon>Bacilli</taxon>
        <taxon>Bacillales</taxon>
        <taxon>Bacillaceae</taxon>
        <taxon>Anaerobacillus</taxon>
    </lineage>
</organism>
<accession>A0A4Q0VXN7</accession>
<dbReference type="Gene3D" id="3.40.50.1820">
    <property type="entry name" value="alpha/beta hydrolase"/>
    <property type="match status" value="1"/>
</dbReference>
<name>A0A4Q0VXN7_9BACI</name>
<evidence type="ECO:0000313" key="2">
    <source>
        <dbReference type="EMBL" id="RXJ04230.1"/>
    </source>
</evidence>
<reference evidence="2 3" key="1">
    <citation type="journal article" date="2019" name="Int. J. Syst. Evol. Microbiol.">
        <title>Anaerobacillus alkaliphilus sp. nov., a novel alkaliphilic and moderately halophilic bacterium.</title>
        <authorList>
            <person name="Borsodi A.K."/>
            <person name="Aszalos J.M."/>
            <person name="Bihari P."/>
            <person name="Nagy I."/>
            <person name="Schumann P."/>
            <person name="Sproer C."/>
            <person name="Kovacs A.L."/>
            <person name="Boka K."/>
            <person name="Dobosy P."/>
            <person name="Ovari M."/>
            <person name="Szili-Kovacs T."/>
            <person name="Toth E."/>
        </authorList>
    </citation>
    <scope>NUCLEOTIDE SEQUENCE [LARGE SCALE GENOMIC DNA]</scope>
    <source>
        <strain evidence="2 3">B16-10</strain>
    </source>
</reference>
<dbReference type="PANTHER" id="PTHR43265:SF1">
    <property type="entry name" value="ESTERASE ESTD"/>
    <property type="match status" value="1"/>
</dbReference>
<dbReference type="InterPro" id="IPR053145">
    <property type="entry name" value="AB_hydrolase_Est10"/>
</dbReference>
<sequence length="338" mass="38240">MMKRKDENIKLSGKVTIGATISFPETTEDQAPAVLFIAGTGPGDRDGNVGKFKLNIYKMIAEELTKAGVITIRYDKRGVGETEGDLNKSGMWDLVDDAQTALEYLRSHPNVDKEHIYVLGHSEGTMLATALNERTQVAGLILLCGAADTLENATKYQRELMYEEFNLEKGFKGWLLKKLNVVEKSEKNAQKIFNRMVETDKDMIRIQLIAKMPAKWFREHHNFDLFGVLKNTTCPVLAINGTKDVQTRLENVYEVPKLVKGPSEVHAIEGMNHILREQKETVSIQKIKGFYKSQSNEPLHPELMLTITNWLKKVYNKESANWRLINDHVKSGCNITSS</sequence>
<dbReference type="OrthoDB" id="9809549at2"/>
<dbReference type="RefSeq" id="WP_129076580.1">
    <property type="nucleotide sequence ID" value="NZ_QOUX01000001.1"/>
</dbReference>
<dbReference type="Pfam" id="PF12146">
    <property type="entry name" value="Hydrolase_4"/>
    <property type="match status" value="1"/>
</dbReference>
<dbReference type="AlphaFoldDB" id="A0A4Q0VXN7"/>
<gene>
    <name evidence="2" type="ORF">DS745_02250</name>
</gene>
<evidence type="ECO:0000259" key="1">
    <source>
        <dbReference type="Pfam" id="PF12146"/>
    </source>
</evidence>
<dbReference type="SUPFAM" id="SSF53474">
    <property type="entry name" value="alpha/beta-Hydrolases"/>
    <property type="match status" value="1"/>
</dbReference>
<keyword evidence="3" id="KW-1185">Reference proteome</keyword>
<comment type="caution">
    <text evidence="2">The sequence shown here is derived from an EMBL/GenBank/DDBJ whole genome shotgun (WGS) entry which is preliminary data.</text>
</comment>
<dbReference type="EMBL" id="QOUX01000001">
    <property type="protein sequence ID" value="RXJ04230.1"/>
    <property type="molecule type" value="Genomic_DNA"/>
</dbReference>
<dbReference type="InterPro" id="IPR022742">
    <property type="entry name" value="Hydrolase_4"/>
</dbReference>
<dbReference type="GO" id="GO:0052689">
    <property type="term" value="F:carboxylic ester hydrolase activity"/>
    <property type="evidence" value="ECO:0007669"/>
    <property type="project" value="TreeGrafter"/>
</dbReference>
<evidence type="ECO:0000313" key="3">
    <source>
        <dbReference type="Proteomes" id="UP000290649"/>
    </source>
</evidence>
<feature type="domain" description="Serine aminopeptidase S33" evidence="1">
    <location>
        <begin position="55"/>
        <end position="273"/>
    </location>
</feature>
<dbReference type="InterPro" id="IPR029058">
    <property type="entry name" value="AB_hydrolase_fold"/>
</dbReference>
<protein>
    <submittedName>
        <fullName evidence="2">Alpha/beta hydrolase</fullName>
    </submittedName>
</protein>
<proteinExistence type="predicted"/>
<keyword evidence="2" id="KW-0378">Hydrolase</keyword>
<dbReference type="PANTHER" id="PTHR43265">
    <property type="entry name" value="ESTERASE ESTD"/>
    <property type="match status" value="1"/>
</dbReference>
<dbReference type="Proteomes" id="UP000290649">
    <property type="component" value="Unassembled WGS sequence"/>
</dbReference>